<protein>
    <recommendedName>
        <fullName evidence="2">Glycosyltransferase 2-like domain-containing protein</fullName>
    </recommendedName>
</protein>
<feature type="transmembrane region" description="Helical" evidence="1">
    <location>
        <begin position="287"/>
        <end position="309"/>
    </location>
</feature>
<dbReference type="Pfam" id="PF00535">
    <property type="entry name" value="Glycos_transf_2"/>
    <property type="match status" value="1"/>
</dbReference>
<name>A0AAJ0U0K6_9GAMM</name>
<dbReference type="Proteomes" id="UP001296776">
    <property type="component" value="Unassembled WGS sequence"/>
</dbReference>
<dbReference type="PANTHER" id="PTHR43685:SF11">
    <property type="entry name" value="GLYCOSYLTRANSFERASE TAGX-RELATED"/>
    <property type="match status" value="1"/>
</dbReference>
<dbReference type="InterPro" id="IPR050834">
    <property type="entry name" value="Glycosyltransf_2"/>
</dbReference>
<dbReference type="InterPro" id="IPR029044">
    <property type="entry name" value="Nucleotide-diphossugar_trans"/>
</dbReference>
<comment type="caution">
    <text evidence="3">The sequence shown here is derived from an EMBL/GenBank/DDBJ whole genome shotgun (WGS) entry which is preliminary data.</text>
</comment>
<accession>A0AAJ0U0K6</accession>
<feature type="domain" description="Glycosyltransferase 2-like" evidence="2">
    <location>
        <begin position="9"/>
        <end position="117"/>
    </location>
</feature>
<evidence type="ECO:0000256" key="1">
    <source>
        <dbReference type="SAM" id="Phobius"/>
    </source>
</evidence>
<dbReference type="PANTHER" id="PTHR43685">
    <property type="entry name" value="GLYCOSYLTRANSFERASE"/>
    <property type="match status" value="1"/>
</dbReference>
<dbReference type="AlphaFoldDB" id="A0AAJ0U0K6"/>
<dbReference type="InterPro" id="IPR001173">
    <property type="entry name" value="Glyco_trans_2-like"/>
</dbReference>
<sequence length="321" mass="35352">MTLAAPQVSVIIPCYEGEAFIADAIRSALDQQDVTLEVVVVDDASPDGSASVVEGFLDTDHVRLLRRRRNGGIAAARNTGICSAAGEYIAFLDQDDLWYPGRLSKAVKILDNDKDIGLVFGNETTRSFATGANETSRLRPPADINCRSRDAVLAALLQRNFIPTAASLVRRTCFNELGLLNESIRSGVDDFDLFVRIAGRYKILHIDELQAVRRIHGRNYTRLQRMVPDMLEILETAAAARPAVASVAGHARGQYLYLLAKEQHLEGRYDEAIASYWRSVKAAPPNFVALATMLVCAFGPAGNVPLSILRKTNRWLRRRGS</sequence>
<keyword evidence="1" id="KW-0812">Transmembrane</keyword>
<evidence type="ECO:0000259" key="2">
    <source>
        <dbReference type="Pfam" id="PF00535"/>
    </source>
</evidence>
<evidence type="ECO:0000313" key="3">
    <source>
        <dbReference type="EMBL" id="MBK1703183.1"/>
    </source>
</evidence>
<evidence type="ECO:0000313" key="4">
    <source>
        <dbReference type="Proteomes" id="UP001296776"/>
    </source>
</evidence>
<proteinExistence type="predicted"/>
<organism evidence="3 4">
    <name type="scientific">Halochromatium glycolicum</name>
    <dbReference type="NCBI Taxonomy" id="85075"/>
    <lineage>
        <taxon>Bacteria</taxon>
        <taxon>Pseudomonadati</taxon>
        <taxon>Pseudomonadota</taxon>
        <taxon>Gammaproteobacteria</taxon>
        <taxon>Chromatiales</taxon>
        <taxon>Chromatiaceae</taxon>
        <taxon>Halochromatium</taxon>
    </lineage>
</organism>
<dbReference type="Gene3D" id="3.90.550.10">
    <property type="entry name" value="Spore Coat Polysaccharide Biosynthesis Protein SpsA, Chain A"/>
    <property type="match status" value="1"/>
</dbReference>
<keyword evidence="4" id="KW-1185">Reference proteome</keyword>
<gene>
    <name evidence="3" type="ORF">CKO40_01105</name>
</gene>
<keyword evidence="1" id="KW-1133">Transmembrane helix</keyword>
<reference evidence="3" key="2">
    <citation type="journal article" date="2020" name="Microorganisms">
        <title>Osmotic Adaptation and Compatible Solute Biosynthesis of Phototrophic Bacteria as Revealed from Genome Analyses.</title>
        <authorList>
            <person name="Imhoff J.F."/>
            <person name="Rahn T."/>
            <person name="Kunzel S."/>
            <person name="Keller A."/>
            <person name="Neulinger S.C."/>
        </authorList>
    </citation>
    <scope>NUCLEOTIDE SEQUENCE</scope>
    <source>
        <strain evidence="3">DSM 11080</strain>
    </source>
</reference>
<reference evidence="3" key="1">
    <citation type="submission" date="2017-08" db="EMBL/GenBank/DDBJ databases">
        <authorList>
            <person name="Imhoff J.F."/>
            <person name="Rahn T."/>
            <person name="Kuenzel S."/>
            <person name="Neulinger S.C."/>
        </authorList>
    </citation>
    <scope>NUCLEOTIDE SEQUENCE</scope>
    <source>
        <strain evidence="3">DSM 11080</strain>
    </source>
</reference>
<dbReference type="SUPFAM" id="SSF53448">
    <property type="entry name" value="Nucleotide-diphospho-sugar transferases"/>
    <property type="match status" value="1"/>
</dbReference>
<keyword evidence="1" id="KW-0472">Membrane</keyword>
<dbReference type="EMBL" id="NRSJ01000001">
    <property type="protein sequence ID" value="MBK1703183.1"/>
    <property type="molecule type" value="Genomic_DNA"/>
</dbReference>